<reference evidence="7 8" key="1">
    <citation type="submission" date="2018-07" db="EMBL/GenBank/DDBJ databases">
        <title>Genomic Encyclopedia of Type Strains, Phase IV (KMG-IV): sequencing the most valuable type-strain genomes for metagenomic binning, comparative biology and taxonomic classification.</title>
        <authorList>
            <person name="Goeker M."/>
        </authorList>
    </citation>
    <scope>NUCLEOTIDE SEQUENCE [LARGE SCALE GENOMIC DNA]</scope>
    <source>
        <strain evidence="7 8">DSM 21410</strain>
    </source>
</reference>
<name>A0A369ABG4_9FLAO</name>
<evidence type="ECO:0000256" key="3">
    <source>
        <dbReference type="ARBA" id="ARBA00022857"/>
    </source>
</evidence>
<dbReference type="RefSeq" id="WP_051889363.1">
    <property type="nucleotide sequence ID" value="NZ_BHZF01000001.1"/>
</dbReference>
<dbReference type="GO" id="GO:0005524">
    <property type="term" value="F:ATP binding"/>
    <property type="evidence" value="ECO:0007669"/>
    <property type="project" value="UniProtKB-KW"/>
</dbReference>
<feature type="binding site" evidence="6">
    <location>
        <begin position="75"/>
        <end position="76"/>
    </location>
    <ligand>
        <name>NAD(+)</name>
        <dbReference type="ChEBI" id="CHEBI:57540"/>
    </ligand>
</feature>
<comment type="subcellular location">
    <subcellularLocation>
        <location evidence="6">Cytoplasm</location>
    </subcellularLocation>
</comment>
<keyword evidence="4 6" id="KW-0520">NAD</keyword>
<feature type="binding site" evidence="6">
    <location>
        <position position="213"/>
    </location>
    <ligand>
        <name>NAD(+)</name>
        <dbReference type="ChEBI" id="CHEBI:57540"/>
    </ligand>
</feature>
<evidence type="ECO:0000256" key="6">
    <source>
        <dbReference type="HAMAP-Rule" id="MF_00361"/>
    </source>
</evidence>
<accession>A0A369ABG4</accession>
<comment type="caution">
    <text evidence="6">Lacks conserved residue(s) required for the propagation of feature annotation.</text>
</comment>
<gene>
    <name evidence="6" type="primary">nadK</name>
    <name evidence="7" type="ORF">DES35_10134</name>
</gene>
<feature type="binding site" evidence="6">
    <location>
        <begin position="189"/>
        <end position="194"/>
    </location>
    <ligand>
        <name>NAD(+)</name>
        <dbReference type="ChEBI" id="CHEBI:57540"/>
    </ligand>
</feature>
<keyword evidence="3 6" id="KW-0521">NADP</keyword>
<protein>
    <recommendedName>
        <fullName evidence="6">NAD kinase</fullName>
        <ecNumber evidence="6">2.7.1.23</ecNumber>
    </recommendedName>
    <alternativeName>
        <fullName evidence="6">ATP-dependent NAD kinase</fullName>
    </alternativeName>
</protein>
<evidence type="ECO:0000256" key="4">
    <source>
        <dbReference type="ARBA" id="ARBA00023027"/>
    </source>
</evidence>
<dbReference type="PANTHER" id="PTHR20275:SF0">
    <property type="entry name" value="NAD KINASE"/>
    <property type="match status" value="1"/>
</dbReference>
<dbReference type="Gene3D" id="2.60.200.30">
    <property type="entry name" value="Probable inorganic polyphosphate/atp-NAD kinase, domain 2"/>
    <property type="match status" value="1"/>
</dbReference>
<keyword evidence="6" id="KW-0963">Cytoplasm</keyword>
<organism evidence="7 8">
    <name type="scientific">Schleiferia thermophila</name>
    <dbReference type="NCBI Taxonomy" id="884107"/>
    <lineage>
        <taxon>Bacteria</taxon>
        <taxon>Pseudomonadati</taxon>
        <taxon>Bacteroidota</taxon>
        <taxon>Flavobacteriia</taxon>
        <taxon>Flavobacteriales</taxon>
        <taxon>Schleiferiaceae</taxon>
        <taxon>Schleiferia</taxon>
    </lineage>
</organism>
<dbReference type="Pfam" id="PF01513">
    <property type="entry name" value="NAD_kinase"/>
    <property type="match status" value="1"/>
</dbReference>
<dbReference type="HAMAP" id="MF_00361">
    <property type="entry name" value="NAD_kinase"/>
    <property type="match status" value="1"/>
</dbReference>
<proteinExistence type="inferred from homology"/>
<evidence type="ECO:0000256" key="1">
    <source>
        <dbReference type="ARBA" id="ARBA00022679"/>
    </source>
</evidence>
<dbReference type="InterPro" id="IPR002504">
    <property type="entry name" value="NADK"/>
</dbReference>
<dbReference type="GO" id="GO:0003951">
    <property type="term" value="F:NAD+ kinase activity"/>
    <property type="evidence" value="ECO:0007669"/>
    <property type="project" value="UniProtKB-UniRule"/>
</dbReference>
<dbReference type="Gene3D" id="3.40.50.10330">
    <property type="entry name" value="Probable inorganic polyphosphate/atp-NAD kinase, domain 1"/>
    <property type="match status" value="1"/>
</dbReference>
<dbReference type="InterPro" id="IPR016064">
    <property type="entry name" value="NAD/diacylglycerol_kinase_sf"/>
</dbReference>
<dbReference type="PANTHER" id="PTHR20275">
    <property type="entry name" value="NAD KINASE"/>
    <property type="match status" value="1"/>
</dbReference>
<keyword evidence="6" id="KW-0067">ATP-binding</keyword>
<comment type="catalytic activity">
    <reaction evidence="5 6">
        <text>NAD(+) + ATP = ADP + NADP(+) + H(+)</text>
        <dbReference type="Rhea" id="RHEA:18629"/>
        <dbReference type="ChEBI" id="CHEBI:15378"/>
        <dbReference type="ChEBI" id="CHEBI:30616"/>
        <dbReference type="ChEBI" id="CHEBI:57540"/>
        <dbReference type="ChEBI" id="CHEBI:58349"/>
        <dbReference type="ChEBI" id="CHEBI:456216"/>
        <dbReference type="EC" id="2.7.1.23"/>
    </reaction>
</comment>
<dbReference type="EC" id="2.7.1.23" evidence="6"/>
<dbReference type="GO" id="GO:0051287">
    <property type="term" value="F:NAD binding"/>
    <property type="evidence" value="ECO:0007669"/>
    <property type="project" value="UniProtKB-ARBA"/>
</dbReference>
<dbReference type="GO" id="GO:0046872">
    <property type="term" value="F:metal ion binding"/>
    <property type="evidence" value="ECO:0007669"/>
    <property type="project" value="UniProtKB-UniRule"/>
</dbReference>
<sequence>MRAAVFGINIPGDARGYVQRFFDLLQMFDIKFSIYLPLMKVLRDLKIESYTKEVFENEEELILKRPDFLISLGGDGTILEASTLTAGSGIAVLGINLGRLGFLSSVSKNEIEPALRALITGKYSISERSMLAVRHASNSLAADHLALNEVTVSRKDTASMINIHAWIDGEFLTSYWADGLIISTPTGSTGYNLSCGGPIVNPQSEVFVITPIAPHNLNVRPVILSDASQIRLQIEAREKHFLVATDSRTQNFECGKDIIIQKARVTFSLVQIEGYPYYRILREKLYWGIDKRN</sequence>
<dbReference type="NCBIfam" id="NF002521">
    <property type="entry name" value="PRK01911.1"/>
    <property type="match status" value="1"/>
</dbReference>
<comment type="function">
    <text evidence="6">Involved in the regulation of the intracellular balance of NAD and NADP, and is a key enzyme in the biosynthesis of NADP. Catalyzes specifically the phosphorylation on 2'-hydroxyl of the adenosine moiety of NAD to yield NADP.</text>
</comment>
<feature type="active site" description="Proton acceptor" evidence="6">
    <location>
        <position position="75"/>
    </location>
</feature>
<keyword evidence="1 6" id="KW-0808">Transferase</keyword>
<dbReference type="InterPro" id="IPR017438">
    <property type="entry name" value="ATP-NAD_kinase_N"/>
</dbReference>
<keyword evidence="2 6" id="KW-0418">Kinase</keyword>
<keyword evidence="6" id="KW-0547">Nucleotide-binding</keyword>
<dbReference type="GO" id="GO:0019674">
    <property type="term" value="P:NAD+ metabolic process"/>
    <property type="evidence" value="ECO:0007669"/>
    <property type="project" value="InterPro"/>
</dbReference>
<evidence type="ECO:0000313" key="8">
    <source>
        <dbReference type="Proteomes" id="UP000253517"/>
    </source>
</evidence>
<feature type="binding site" evidence="6">
    <location>
        <begin position="148"/>
        <end position="149"/>
    </location>
    <ligand>
        <name>NAD(+)</name>
        <dbReference type="ChEBI" id="CHEBI:57540"/>
    </ligand>
</feature>
<dbReference type="EMBL" id="QPJS01000001">
    <property type="protein sequence ID" value="RCX04764.1"/>
    <property type="molecule type" value="Genomic_DNA"/>
</dbReference>
<dbReference type="Proteomes" id="UP000253517">
    <property type="component" value="Unassembled WGS sequence"/>
</dbReference>
<dbReference type="GO" id="GO:0005737">
    <property type="term" value="C:cytoplasm"/>
    <property type="evidence" value="ECO:0007669"/>
    <property type="project" value="UniProtKB-SubCell"/>
</dbReference>
<comment type="similarity">
    <text evidence="6">Belongs to the NAD kinase family.</text>
</comment>
<dbReference type="GO" id="GO:0006741">
    <property type="term" value="P:NADP+ biosynthetic process"/>
    <property type="evidence" value="ECO:0007669"/>
    <property type="project" value="UniProtKB-UniRule"/>
</dbReference>
<dbReference type="SUPFAM" id="SSF111331">
    <property type="entry name" value="NAD kinase/diacylglycerol kinase-like"/>
    <property type="match status" value="1"/>
</dbReference>
<keyword evidence="8" id="KW-1185">Reference proteome</keyword>
<feature type="binding site" evidence="6">
    <location>
        <position position="178"/>
    </location>
    <ligand>
        <name>NAD(+)</name>
        <dbReference type="ChEBI" id="CHEBI:57540"/>
    </ligand>
</feature>
<evidence type="ECO:0000256" key="5">
    <source>
        <dbReference type="ARBA" id="ARBA00047925"/>
    </source>
</evidence>
<dbReference type="InterPro" id="IPR017437">
    <property type="entry name" value="ATP-NAD_kinase_PpnK-typ_C"/>
</dbReference>
<evidence type="ECO:0000256" key="2">
    <source>
        <dbReference type="ARBA" id="ARBA00022777"/>
    </source>
</evidence>
<evidence type="ECO:0000313" key="7">
    <source>
        <dbReference type="EMBL" id="RCX04764.1"/>
    </source>
</evidence>
<comment type="caution">
    <text evidence="7">The sequence shown here is derived from an EMBL/GenBank/DDBJ whole genome shotgun (WGS) entry which is preliminary data.</text>
</comment>
<comment type="cofactor">
    <cofactor evidence="6">
        <name>a divalent metal cation</name>
        <dbReference type="ChEBI" id="CHEBI:60240"/>
    </cofactor>
</comment>
<dbReference type="Pfam" id="PF20143">
    <property type="entry name" value="NAD_kinase_C"/>
    <property type="match status" value="1"/>
</dbReference>
<dbReference type="AlphaFoldDB" id="A0A369ABG4"/>